<feature type="domain" description="RNA polymerase sigma-70 region 2" evidence="6">
    <location>
        <begin position="51"/>
        <end position="116"/>
    </location>
</feature>
<dbReference type="InterPro" id="IPR013249">
    <property type="entry name" value="RNA_pol_sigma70_r4_t2"/>
</dbReference>
<feature type="region of interest" description="Disordered" evidence="5">
    <location>
        <begin position="117"/>
        <end position="143"/>
    </location>
</feature>
<protein>
    <submittedName>
        <fullName evidence="8">RNA polymerase sigma factor, sigma-70 family</fullName>
    </submittedName>
</protein>
<evidence type="ECO:0000256" key="2">
    <source>
        <dbReference type="ARBA" id="ARBA00023015"/>
    </source>
</evidence>
<dbReference type="PANTHER" id="PTHR43133">
    <property type="entry name" value="RNA POLYMERASE ECF-TYPE SIGMA FACTO"/>
    <property type="match status" value="1"/>
</dbReference>
<dbReference type="Proteomes" id="UP000010798">
    <property type="component" value="Chromosome"/>
</dbReference>
<keyword evidence="3" id="KW-0731">Sigma factor</keyword>
<dbReference type="CDD" id="cd06171">
    <property type="entry name" value="Sigma70_r4"/>
    <property type="match status" value="1"/>
</dbReference>
<dbReference type="SUPFAM" id="SSF88659">
    <property type="entry name" value="Sigma3 and sigma4 domains of RNA polymerase sigma factors"/>
    <property type="match status" value="1"/>
</dbReference>
<comment type="similarity">
    <text evidence="1">Belongs to the sigma-70 factor family. ECF subfamily.</text>
</comment>
<dbReference type="EMBL" id="CP003364">
    <property type="protein sequence ID" value="AGA28464.1"/>
    <property type="molecule type" value="Genomic_DNA"/>
</dbReference>
<dbReference type="Gene3D" id="1.10.10.10">
    <property type="entry name" value="Winged helix-like DNA-binding domain superfamily/Winged helix DNA-binding domain"/>
    <property type="match status" value="1"/>
</dbReference>
<evidence type="ECO:0000259" key="6">
    <source>
        <dbReference type="Pfam" id="PF04542"/>
    </source>
</evidence>
<evidence type="ECO:0000259" key="7">
    <source>
        <dbReference type="Pfam" id="PF08281"/>
    </source>
</evidence>
<evidence type="ECO:0000256" key="1">
    <source>
        <dbReference type="ARBA" id="ARBA00010641"/>
    </source>
</evidence>
<dbReference type="KEGG" id="saci:Sinac_4264"/>
<dbReference type="Gene3D" id="1.10.1740.10">
    <property type="match status" value="1"/>
</dbReference>
<feature type="compositionally biased region" description="Pro residues" evidence="5">
    <location>
        <begin position="319"/>
        <end position="339"/>
    </location>
</feature>
<dbReference type="InterPro" id="IPR014284">
    <property type="entry name" value="RNA_pol_sigma-70_dom"/>
</dbReference>
<evidence type="ECO:0000313" key="9">
    <source>
        <dbReference type="Proteomes" id="UP000010798"/>
    </source>
</evidence>
<name>L0DGG0_SINAD</name>
<dbReference type="eggNOG" id="COG1595">
    <property type="taxonomic scope" value="Bacteria"/>
</dbReference>
<dbReference type="GO" id="GO:0003677">
    <property type="term" value="F:DNA binding"/>
    <property type="evidence" value="ECO:0007669"/>
    <property type="project" value="InterPro"/>
</dbReference>
<dbReference type="NCBIfam" id="TIGR02937">
    <property type="entry name" value="sigma70-ECF"/>
    <property type="match status" value="1"/>
</dbReference>
<feature type="domain" description="RNA polymerase sigma factor 70 region 4 type 2" evidence="7">
    <location>
        <begin position="148"/>
        <end position="198"/>
    </location>
</feature>
<feature type="region of interest" description="Disordered" evidence="5">
    <location>
        <begin position="319"/>
        <end position="360"/>
    </location>
</feature>
<evidence type="ECO:0000256" key="3">
    <source>
        <dbReference type="ARBA" id="ARBA00023082"/>
    </source>
</evidence>
<dbReference type="STRING" id="886293.Sinac_4264"/>
<accession>L0DGG0</accession>
<keyword evidence="9" id="KW-1185">Reference proteome</keyword>
<sequence length="424" mass="45464">MRPVQRGEVQRQLHALFRSGTLLAGLSDGQLLERFTTRGDEEDAERAFATLVERHGPMVLRVCRRILCDAHDAEDAFQATFLVLARKAGSIQRRNSVGSWLHGVALRVAAEARSATARRQAHERKAAELQQRAEPVTPAESDDLGGVVDEEIGRLPERLREAIVLCYLEGRTCEEAAAQLGWPVGTVKTRLAKARAQLGPQLIRRGVAPLAAMALASSEAAAFVVVPTTLGESTIRAASWFAGTQATIQAGTVSASVITLAERGIRNMRIAKLKLVAGLLSTAGALTIGTGLFLHQTWGAQFGSGAPIPPAVPVAPATPVPPVPPTPPAAPLTPLPPYSPAQDLDQPLAQQVPPLSPRPRWEYRTQVGENIGEFNRLGNEGWELCGVLERTTPQSPTFIFKRQSGVAKPPVVQTTEPIPKPAAF</sequence>
<dbReference type="InterPro" id="IPR036388">
    <property type="entry name" value="WH-like_DNA-bd_sf"/>
</dbReference>
<evidence type="ECO:0000256" key="5">
    <source>
        <dbReference type="SAM" id="MobiDB-lite"/>
    </source>
</evidence>
<dbReference type="InterPro" id="IPR039425">
    <property type="entry name" value="RNA_pol_sigma-70-like"/>
</dbReference>
<dbReference type="GO" id="GO:0006352">
    <property type="term" value="P:DNA-templated transcription initiation"/>
    <property type="evidence" value="ECO:0007669"/>
    <property type="project" value="InterPro"/>
</dbReference>
<keyword evidence="2" id="KW-0805">Transcription regulation</keyword>
<dbReference type="PANTHER" id="PTHR43133:SF51">
    <property type="entry name" value="RNA POLYMERASE SIGMA FACTOR"/>
    <property type="match status" value="1"/>
</dbReference>
<dbReference type="Pfam" id="PF08281">
    <property type="entry name" value="Sigma70_r4_2"/>
    <property type="match status" value="1"/>
</dbReference>
<gene>
    <name evidence="8" type="ordered locus">Sinac_4264</name>
</gene>
<dbReference type="InterPro" id="IPR013325">
    <property type="entry name" value="RNA_pol_sigma_r2"/>
</dbReference>
<dbReference type="HOGENOM" id="CLU_647047_0_0_0"/>
<reference evidence="8 9" key="1">
    <citation type="submission" date="2012-02" db="EMBL/GenBank/DDBJ databases">
        <title>Complete sequence of chromosome of Singulisphaera acidiphila DSM 18658.</title>
        <authorList>
            <consortium name="US DOE Joint Genome Institute (JGI-PGF)"/>
            <person name="Lucas S."/>
            <person name="Copeland A."/>
            <person name="Lapidus A."/>
            <person name="Glavina del Rio T."/>
            <person name="Dalin E."/>
            <person name="Tice H."/>
            <person name="Bruce D."/>
            <person name="Goodwin L."/>
            <person name="Pitluck S."/>
            <person name="Peters L."/>
            <person name="Ovchinnikova G."/>
            <person name="Chertkov O."/>
            <person name="Kyrpides N."/>
            <person name="Mavromatis K."/>
            <person name="Ivanova N."/>
            <person name="Brettin T."/>
            <person name="Detter J.C."/>
            <person name="Han C."/>
            <person name="Larimer F."/>
            <person name="Land M."/>
            <person name="Hauser L."/>
            <person name="Markowitz V."/>
            <person name="Cheng J.-F."/>
            <person name="Hugenholtz P."/>
            <person name="Woyke T."/>
            <person name="Wu D."/>
            <person name="Tindall B."/>
            <person name="Pomrenke H."/>
            <person name="Brambilla E."/>
            <person name="Klenk H.-P."/>
            <person name="Eisen J.A."/>
        </authorList>
    </citation>
    <scope>NUCLEOTIDE SEQUENCE [LARGE SCALE GENOMIC DNA]</scope>
    <source>
        <strain evidence="9">ATCC BAA-1392 / DSM 18658 / VKM B-2454 / MOB10</strain>
    </source>
</reference>
<evidence type="ECO:0000313" key="8">
    <source>
        <dbReference type="EMBL" id="AGA28464.1"/>
    </source>
</evidence>
<organism evidence="8 9">
    <name type="scientific">Singulisphaera acidiphila (strain ATCC BAA-1392 / DSM 18658 / VKM B-2454 / MOB10)</name>
    <dbReference type="NCBI Taxonomy" id="886293"/>
    <lineage>
        <taxon>Bacteria</taxon>
        <taxon>Pseudomonadati</taxon>
        <taxon>Planctomycetota</taxon>
        <taxon>Planctomycetia</taxon>
        <taxon>Isosphaerales</taxon>
        <taxon>Isosphaeraceae</taxon>
        <taxon>Singulisphaera</taxon>
    </lineage>
</organism>
<dbReference type="RefSeq" id="WP_015247590.1">
    <property type="nucleotide sequence ID" value="NC_019892.1"/>
</dbReference>
<dbReference type="SUPFAM" id="SSF88946">
    <property type="entry name" value="Sigma2 domain of RNA polymerase sigma factors"/>
    <property type="match status" value="1"/>
</dbReference>
<keyword evidence="4" id="KW-0804">Transcription</keyword>
<evidence type="ECO:0000256" key="4">
    <source>
        <dbReference type="ARBA" id="ARBA00023163"/>
    </source>
</evidence>
<proteinExistence type="inferred from homology"/>
<dbReference type="InterPro" id="IPR013324">
    <property type="entry name" value="RNA_pol_sigma_r3/r4-like"/>
</dbReference>
<dbReference type="Pfam" id="PF04542">
    <property type="entry name" value="Sigma70_r2"/>
    <property type="match status" value="1"/>
</dbReference>
<dbReference type="GO" id="GO:0016987">
    <property type="term" value="F:sigma factor activity"/>
    <property type="evidence" value="ECO:0007669"/>
    <property type="project" value="UniProtKB-KW"/>
</dbReference>
<dbReference type="AlphaFoldDB" id="L0DGG0"/>
<dbReference type="InterPro" id="IPR007627">
    <property type="entry name" value="RNA_pol_sigma70_r2"/>
</dbReference>